<dbReference type="AlphaFoldDB" id="A0ABD1YR89"/>
<evidence type="ECO:0000259" key="10">
    <source>
        <dbReference type="PROSITE" id="PS51032"/>
    </source>
</evidence>
<dbReference type="GO" id="GO:0005634">
    <property type="term" value="C:nucleus"/>
    <property type="evidence" value="ECO:0007669"/>
    <property type="project" value="UniProtKB-SubCell"/>
</dbReference>
<comment type="subcellular location">
    <subcellularLocation>
        <location evidence="1">Nucleus</location>
    </subcellularLocation>
</comment>
<evidence type="ECO:0000256" key="9">
    <source>
        <dbReference type="SAM" id="MobiDB-lite"/>
    </source>
</evidence>
<comment type="similarity">
    <text evidence="8">Belongs to the AP2/ERF transcription factor family. ERF subfamily.</text>
</comment>
<evidence type="ECO:0000256" key="4">
    <source>
        <dbReference type="ARBA" id="ARBA00023125"/>
    </source>
</evidence>
<comment type="caution">
    <text evidence="11">The sequence shown here is derived from an EMBL/GenBank/DDBJ whole genome shotgun (WGS) entry which is preliminary data.</text>
</comment>
<evidence type="ECO:0000256" key="3">
    <source>
        <dbReference type="ARBA" id="ARBA00023016"/>
    </source>
</evidence>
<dbReference type="PROSITE" id="PS51032">
    <property type="entry name" value="AP2_ERF"/>
    <property type="match status" value="1"/>
</dbReference>
<evidence type="ECO:0000256" key="2">
    <source>
        <dbReference type="ARBA" id="ARBA00023015"/>
    </source>
</evidence>
<keyword evidence="4" id="KW-0238">DNA-binding</keyword>
<dbReference type="InterPro" id="IPR016177">
    <property type="entry name" value="DNA-bd_dom_sf"/>
</dbReference>
<sequence length="442" mass="50264">MWQGGVHRSVMRQGGGPENAGCNFKGVRQRKSGKWVGEIRCPHSKKRQWLGTFLTERDAISAYYQRALELYGYASDHGRNTSSSRLEMLRLSSVISPSIFMEPQNVLHMNEENRFQVDKQRNMVPTMEKLFTIPLDQLLSSKNVSINILENSRSSTSEPLQDKVVQYEDQIPTTGLLQDMLIHVWGQKPNTGSLHRKQLADNEASRLLHNMLIEDKEYLFQNKLVEDEGGLHILGSLLANSTSSTSEPLQDKVIQYDEQIPTTGLLQDMLIHIWGQNPNIGLLHRKQVADNEASGLLHNMLTEDKEDLFQNKRVEDEGGLRILGSCQVEILKDKEMDLNPEFECIKLIQDGREVAKLTEDGGEIVSSQLQLDTILNEDGGKVIKLTEDGGKSISSELHLDTTFNEDEVFDLADIFGKTEEDSNSQFLWNHWDDMNDFEYDLM</sequence>
<keyword evidence="6" id="KW-0804">Transcription</keyword>
<dbReference type="InterPro" id="IPR001471">
    <property type="entry name" value="AP2/ERF_dom"/>
</dbReference>
<gene>
    <name evidence="11" type="ORF">R1flu_016900</name>
</gene>
<feature type="region of interest" description="Disordered" evidence="9">
    <location>
        <begin position="1"/>
        <end position="25"/>
    </location>
</feature>
<evidence type="ECO:0000256" key="7">
    <source>
        <dbReference type="ARBA" id="ARBA00023242"/>
    </source>
</evidence>
<dbReference type="Proteomes" id="UP001605036">
    <property type="component" value="Unassembled WGS sequence"/>
</dbReference>
<reference evidence="11 12" key="1">
    <citation type="submission" date="2024-09" db="EMBL/GenBank/DDBJ databases">
        <title>Chromosome-scale assembly of Riccia fluitans.</title>
        <authorList>
            <person name="Paukszto L."/>
            <person name="Sawicki J."/>
            <person name="Karawczyk K."/>
            <person name="Piernik-Szablinska J."/>
            <person name="Szczecinska M."/>
            <person name="Mazdziarz M."/>
        </authorList>
    </citation>
    <scope>NUCLEOTIDE SEQUENCE [LARGE SCALE GENOMIC DNA]</scope>
    <source>
        <strain evidence="11">Rf_01</strain>
        <tissue evidence="11">Aerial parts of the thallus</tissue>
    </source>
</reference>
<evidence type="ECO:0000256" key="6">
    <source>
        <dbReference type="ARBA" id="ARBA00023163"/>
    </source>
</evidence>
<keyword evidence="3" id="KW-0346">Stress response</keyword>
<keyword evidence="7" id="KW-0539">Nucleus</keyword>
<evidence type="ECO:0000256" key="1">
    <source>
        <dbReference type="ARBA" id="ARBA00004123"/>
    </source>
</evidence>
<evidence type="ECO:0000256" key="8">
    <source>
        <dbReference type="ARBA" id="ARBA00024343"/>
    </source>
</evidence>
<dbReference type="Gene3D" id="3.30.730.10">
    <property type="entry name" value="AP2/ERF domain"/>
    <property type="match status" value="1"/>
</dbReference>
<feature type="domain" description="AP2/ERF" evidence="10">
    <location>
        <begin position="23"/>
        <end position="82"/>
    </location>
</feature>
<dbReference type="EMBL" id="JBHFFA010000004">
    <property type="protein sequence ID" value="KAL2632214.1"/>
    <property type="molecule type" value="Genomic_DNA"/>
</dbReference>
<dbReference type="SUPFAM" id="SSF54171">
    <property type="entry name" value="DNA-binding domain"/>
    <property type="match status" value="1"/>
</dbReference>
<keyword evidence="5" id="KW-0010">Activator</keyword>
<proteinExistence type="inferred from homology"/>
<dbReference type="GO" id="GO:0003677">
    <property type="term" value="F:DNA binding"/>
    <property type="evidence" value="ECO:0007669"/>
    <property type="project" value="UniProtKB-KW"/>
</dbReference>
<evidence type="ECO:0000313" key="12">
    <source>
        <dbReference type="Proteomes" id="UP001605036"/>
    </source>
</evidence>
<name>A0ABD1YR89_9MARC</name>
<evidence type="ECO:0000256" key="5">
    <source>
        <dbReference type="ARBA" id="ARBA00023159"/>
    </source>
</evidence>
<evidence type="ECO:0000313" key="11">
    <source>
        <dbReference type="EMBL" id="KAL2632214.1"/>
    </source>
</evidence>
<dbReference type="PANTHER" id="PTHR31241">
    <property type="entry name" value="DEHYDRATION-RESPONSIVE ELEMENT-BINDING PROTEIN 2C"/>
    <property type="match status" value="1"/>
</dbReference>
<dbReference type="CDD" id="cd00018">
    <property type="entry name" value="AP2"/>
    <property type="match status" value="1"/>
</dbReference>
<dbReference type="InterPro" id="IPR036955">
    <property type="entry name" value="AP2/ERF_dom_sf"/>
</dbReference>
<organism evidence="11 12">
    <name type="scientific">Riccia fluitans</name>
    <dbReference type="NCBI Taxonomy" id="41844"/>
    <lineage>
        <taxon>Eukaryota</taxon>
        <taxon>Viridiplantae</taxon>
        <taxon>Streptophyta</taxon>
        <taxon>Embryophyta</taxon>
        <taxon>Marchantiophyta</taxon>
        <taxon>Marchantiopsida</taxon>
        <taxon>Marchantiidae</taxon>
        <taxon>Marchantiales</taxon>
        <taxon>Ricciaceae</taxon>
        <taxon>Riccia</taxon>
    </lineage>
</organism>
<accession>A0ABD1YR89</accession>
<keyword evidence="2" id="KW-0805">Transcription regulation</keyword>
<keyword evidence="12" id="KW-1185">Reference proteome</keyword>
<dbReference type="SMART" id="SM00380">
    <property type="entry name" value="AP2"/>
    <property type="match status" value="1"/>
</dbReference>
<dbReference type="PANTHER" id="PTHR31241:SF62">
    <property type="entry name" value="DEHYDRATION-RESPONSIVE ELEMENT-BINDING PROTEIN 2D"/>
    <property type="match status" value="1"/>
</dbReference>
<protein>
    <recommendedName>
        <fullName evidence="10">AP2/ERF domain-containing protein</fullName>
    </recommendedName>
</protein>